<dbReference type="InterPro" id="IPR035979">
    <property type="entry name" value="RBD_domain_sf"/>
</dbReference>
<feature type="compositionally biased region" description="Low complexity" evidence="3">
    <location>
        <begin position="46"/>
        <end position="60"/>
    </location>
</feature>
<gene>
    <name evidence="4" type="ORF">CTOB1V02_LOCUS2497</name>
</gene>
<dbReference type="AlphaFoldDB" id="A0A7R8W912"/>
<keyword evidence="1" id="KW-0677">Repeat</keyword>
<dbReference type="GO" id="GO:0005737">
    <property type="term" value="C:cytoplasm"/>
    <property type="evidence" value="ECO:0007669"/>
    <property type="project" value="TreeGrafter"/>
</dbReference>
<evidence type="ECO:0000256" key="3">
    <source>
        <dbReference type="SAM" id="MobiDB-lite"/>
    </source>
</evidence>
<evidence type="ECO:0000256" key="1">
    <source>
        <dbReference type="ARBA" id="ARBA00022737"/>
    </source>
</evidence>
<feature type="compositionally biased region" description="Low complexity" evidence="3">
    <location>
        <begin position="327"/>
        <end position="346"/>
    </location>
</feature>
<dbReference type="GO" id="GO:0003729">
    <property type="term" value="F:mRNA binding"/>
    <property type="evidence" value="ECO:0007669"/>
    <property type="project" value="TreeGrafter"/>
</dbReference>
<evidence type="ECO:0000313" key="4">
    <source>
        <dbReference type="EMBL" id="CAD7224540.1"/>
    </source>
</evidence>
<reference evidence="4" key="1">
    <citation type="submission" date="2020-11" db="EMBL/GenBank/DDBJ databases">
        <authorList>
            <person name="Tran Van P."/>
        </authorList>
    </citation>
    <scope>NUCLEOTIDE SEQUENCE</scope>
</reference>
<protein>
    <submittedName>
        <fullName evidence="4">Uncharacterized protein</fullName>
    </submittedName>
</protein>
<feature type="region of interest" description="Disordered" evidence="3">
    <location>
        <begin position="327"/>
        <end position="373"/>
    </location>
</feature>
<dbReference type="SMART" id="SM00360">
    <property type="entry name" value="RRM"/>
    <property type="match status" value="2"/>
</dbReference>
<feature type="non-terminal residue" evidence="4">
    <location>
        <position position="508"/>
    </location>
</feature>
<name>A0A7R8W912_9CRUS</name>
<dbReference type="PANTHER" id="PTHR48032:SF4">
    <property type="entry name" value="FI20028P1"/>
    <property type="match status" value="1"/>
</dbReference>
<dbReference type="SUPFAM" id="SSF54928">
    <property type="entry name" value="RNA-binding domain, RBD"/>
    <property type="match status" value="2"/>
</dbReference>
<keyword evidence="2" id="KW-0694">RNA-binding</keyword>
<sequence length="508" mass="52450">MSLKLNTKYGEAEGISAEEASKFVASAASVANGLPSAVLVVPNGTASTSPTTVTAATQPSNGTADHADSMGSADNGRSSPSDPAPNKLFVGGLSWQTTPEKLRDYFSQYGTVTDVLIMKDPLTQRSRGFGFITFSDTSAVDKVLAVPCHLLDGKKIDPKHATPKSKKGTTKTKKIFVGGLSQETSLDEVKAYFAQFGKVEEAVLLMDNQTKRHRGFGFVTMASEDAVERICEIHYHMIKGKRVECKKALPREAVAAMTAAAQLAAPPGLPVSATALNSPLTAASLTAAANQNSLALLMARQRAIAAACGLPGVQATAAGMLSLLPPGAGPAGNPSPSLSHHLQAVQSHHHHPHHPSQSASGYNPSSNQPVVSSASIISPPSVTLPSHPATVSSPAYGKVLAYNGLSSAYRYSPYTIPQANPAVTAAATGYSAAAAAQAAANQAAVNAAAYALPAAATHPTSVHHSAAGIAAPGTAMDMSGKLKQPFGVHQHWTVQVPARHQPCDMINT</sequence>
<dbReference type="OrthoDB" id="1875751at2759"/>
<feature type="region of interest" description="Disordered" evidence="3">
    <location>
        <begin position="46"/>
        <end position="90"/>
    </location>
</feature>
<dbReference type="InterPro" id="IPR012677">
    <property type="entry name" value="Nucleotide-bd_a/b_plait_sf"/>
</dbReference>
<accession>A0A7R8W912</accession>
<evidence type="ECO:0000256" key="2">
    <source>
        <dbReference type="ARBA" id="ARBA00022884"/>
    </source>
</evidence>
<dbReference type="FunFam" id="3.30.70.330:FF:000320">
    <property type="entry name" value="RNA-binding protein Musashi 2"/>
    <property type="match status" value="1"/>
</dbReference>
<organism evidence="4">
    <name type="scientific">Cyprideis torosa</name>
    <dbReference type="NCBI Taxonomy" id="163714"/>
    <lineage>
        <taxon>Eukaryota</taxon>
        <taxon>Metazoa</taxon>
        <taxon>Ecdysozoa</taxon>
        <taxon>Arthropoda</taxon>
        <taxon>Crustacea</taxon>
        <taxon>Oligostraca</taxon>
        <taxon>Ostracoda</taxon>
        <taxon>Podocopa</taxon>
        <taxon>Podocopida</taxon>
        <taxon>Cytherocopina</taxon>
        <taxon>Cytheroidea</taxon>
        <taxon>Cytherideidae</taxon>
        <taxon>Cyprideis</taxon>
    </lineage>
</organism>
<dbReference type="GO" id="GO:0006417">
    <property type="term" value="P:regulation of translation"/>
    <property type="evidence" value="ECO:0007669"/>
    <property type="project" value="TreeGrafter"/>
</dbReference>
<proteinExistence type="predicted"/>
<dbReference type="InterPro" id="IPR000504">
    <property type="entry name" value="RRM_dom"/>
</dbReference>
<dbReference type="EMBL" id="OB660393">
    <property type="protein sequence ID" value="CAD7224540.1"/>
    <property type="molecule type" value="Genomic_DNA"/>
</dbReference>
<dbReference type="Pfam" id="PF00076">
    <property type="entry name" value="RRM_1"/>
    <property type="match status" value="2"/>
</dbReference>
<dbReference type="PROSITE" id="PS50102">
    <property type="entry name" value="RRM"/>
    <property type="match status" value="2"/>
</dbReference>
<dbReference type="Gene3D" id="3.30.70.330">
    <property type="match status" value="2"/>
</dbReference>
<dbReference type="PANTHER" id="PTHR48032">
    <property type="entry name" value="RNA-BINDING PROTEIN MUSASHI HOMOLOG RBP6"/>
    <property type="match status" value="1"/>
</dbReference>